<feature type="compositionally biased region" description="Pro residues" evidence="1">
    <location>
        <begin position="14"/>
        <end position="24"/>
    </location>
</feature>
<dbReference type="Proteomes" id="UP001266305">
    <property type="component" value="Unassembled WGS sequence"/>
</dbReference>
<feature type="region of interest" description="Disordered" evidence="1">
    <location>
        <begin position="1"/>
        <end position="116"/>
    </location>
</feature>
<name>A0ABQ9URB4_SAGOE</name>
<proteinExistence type="predicted"/>
<evidence type="ECO:0000313" key="2">
    <source>
        <dbReference type="EMBL" id="KAK2099629.1"/>
    </source>
</evidence>
<evidence type="ECO:0000256" key="1">
    <source>
        <dbReference type="SAM" id="MobiDB-lite"/>
    </source>
</evidence>
<dbReference type="EMBL" id="JASSZA010000010">
    <property type="protein sequence ID" value="KAK2099629.1"/>
    <property type="molecule type" value="Genomic_DNA"/>
</dbReference>
<organism evidence="2 3">
    <name type="scientific">Saguinus oedipus</name>
    <name type="common">Cotton-top tamarin</name>
    <name type="synonym">Oedipomidas oedipus</name>
    <dbReference type="NCBI Taxonomy" id="9490"/>
    <lineage>
        <taxon>Eukaryota</taxon>
        <taxon>Metazoa</taxon>
        <taxon>Chordata</taxon>
        <taxon>Craniata</taxon>
        <taxon>Vertebrata</taxon>
        <taxon>Euteleostomi</taxon>
        <taxon>Mammalia</taxon>
        <taxon>Eutheria</taxon>
        <taxon>Euarchontoglires</taxon>
        <taxon>Primates</taxon>
        <taxon>Haplorrhini</taxon>
        <taxon>Platyrrhini</taxon>
        <taxon>Cebidae</taxon>
        <taxon>Callitrichinae</taxon>
        <taxon>Saguinus</taxon>
    </lineage>
</organism>
<reference evidence="2 3" key="1">
    <citation type="submission" date="2023-05" db="EMBL/GenBank/DDBJ databases">
        <title>B98-5 Cell Line De Novo Hybrid Assembly: An Optical Mapping Approach.</title>
        <authorList>
            <person name="Kananen K."/>
            <person name="Auerbach J.A."/>
            <person name="Kautto E."/>
            <person name="Blachly J.S."/>
        </authorList>
    </citation>
    <scope>NUCLEOTIDE SEQUENCE [LARGE SCALE GENOMIC DNA]</scope>
    <source>
        <strain evidence="2">B95-8</strain>
        <tissue evidence="2">Cell line</tissue>
    </source>
</reference>
<accession>A0ABQ9URB4</accession>
<sequence length="116" mass="12773">MTDPFPAWRVSPTPHHPPLLPAPLFPGYSSPSRLSSASHQAPSPSPHCHLPRLPPAPALDSGHHHTPHPARRLAWGNQRPLRNDPLSRGKWGSHPSHPSSPEWEVREKLQRPALGA</sequence>
<gene>
    <name evidence="2" type="ORF">P7K49_020977</name>
</gene>
<keyword evidence="3" id="KW-1185">Reference proteome</keyword>
<evidence type="ECO:0000313" key="3">
    <source>
        <dbReference type="Proteomes" id="UP001266305"/>
    </source>
</evidence>
<comment type="caution">
    <text evidence="2">The sequence shown here is derived from an EMBL/GenBank/DDBJ whole genome shotgun (WGS) entry which is preliminary data.</text>
</comment>
<protein>
    <submittedName>
        <fullName evidence="2">Uncharacterized protein</fullName>
    </submittedName>
</protein>